<dbReference type="FunFam" id="3.20.20.100:FF:000004">
    <property type="entry name" value="Oxidoreductase, aldo/keto reductase"/>
    <property type="match status" value="1"/>
</dbReference>
<dbReference type="InterPro" id="IPR050523">
    <property type="entry name" value="AKR_Detox_Biosynth"/>
</dbReference>
<keyword evidence="1" id="KW-0560">Oxidoreductase</keyword>
<protein>
    <submittedName>
        <fullName evidence="3">Aldo/keto reductase</fullName>
    </submittedName>
</protein>
<accession>A0A2K3UX39</accession>
<dbReference type="GO" id="GO:0005829">
    <property type="term" value="C:cytosol"/>
    <property type="evidence" value="ECO:0007669"/>
    <property type="project" value="TreeGrafter"/>
</dbReference>
<dbReference type="Gene3D" id="3.20.20.100">
    <property type="entry name" value="NADP-dependent oxidoreductase domain"/>
    <property type="match status" value="1"/>
</dbReference>
<dbReference type="Proteomes" id="UP000236379">
    <property type="component" value="Unassembled WGS sequence"/>
</dbReference>
<name>A0A2K3UX39_9DEIO</name>
<evidence type="ECO:0000313" key="4">
    <source>
        <dbReference type="Proteomes" id="UP000236379"/>
    </source>
</evidence>
<dbReference type="AlphaFoldDB" id="A0A2K3UX39"/>
<dbReference type="RefSeq" id="WP_103311534.1">
    <property type="nucleotide sequence ID" value="NZ_PPPD01000001.1"/>
</dbReference>
<proteinExistence type="predicted"/>
<evidence type="ECO:0000313" key="3">
    <source>
        <dbReference type="EMBL" id="PNY81091.1"/>
    </source>
</evidence>
<evidence type="ECO:0000256" key="1">
    <source>
        <dbReference type="ARBA" id="ARBA00023002"/>
    </source>
</evidence>
<dbReference type="InterPro" id="IPR020471">
    <property type="entry name" value="AKR"/>
</dbReference>
<organism evidence="3 4">
    <name type="scientific">Deinococcus koreensis</name>
    <dbReference type="NCBI Taxonomy" id="2054903"/>
    <lineage>
        <taxon>Bacteria</taxon>
        <taxon>Thermotogati</taxon>
        <taxon>Deinococcota</taxon>
        <taxon>Deinococci</taxon>
        <taxon>Deinococcales</taxon>
        <taxon>Deinococcaceae</taxon>
        <taxon>Deinococcus</taxon>
    </lineage>
</organism>
<dbReference type="SUPFAM" id="SSF51430">
    <property type="entry name" value="NAD(P)-linked oxidoreductase"/>
    <property type="match status" value="1"/>
</dbReference>
<comment type="caution">
    <text evidence="3">The sequence shown here is derived from an EMBL/GenBank/DDBJ whole genome shotgun (WGS) entry which is preliminary data.</text>
</comment>
<dbReference type="GO" id="GO:0016491">
    <property type="term" value="F:oxidoreductase activity"/>
    <property type="evidence" value="ECO:0007669"/>
    <property type="project" value="UniProtKB-KW"/>
</dbReference>
<dbReference type="PANTHER" id="PTHR43364">
    <property type="entry name" value="NADH-SPECIFIC METHYLGLYOXAL REDUCTASE-RELATED"/>
    <property type="match status" value="1"/>
</dbReference>
<feature type="domain" description="NADP-dependent oxidoreductase" evidence="2">
    <location>
        <begin position="15"/>
        <end position="314"/>
    </location>
</feature>
<keyword evidence="4" id="KW-1185">Reference proteome</keyword>
<dbReference type="InterPro" id="IPR023210">
    <property type="entry name" value="NADP_OxRdtase_dom"/>
</dbReference>
<dbReference type="CDD" id="cd19079">
    <property type="entry name" value="AKR_EcYajO-like"/>
    <property type="match status" value="1"/>
</dbReference>
<gene>
    <name evidence="3" type="ORF">CVO96_06615</name>
</gene>
<dbReference type="InterPro" id="IPR036812">
    <property type="entry name" value="NAD(P)_OxRdtase_dom_sf"/>
</dbReference>
<evidence type="ECO:0000259" key="2">
    <source>
        <dbReference type="Pfam" id="PF00248"/>
    </source>
</evidence>
<dbReference type="EMBL" id="PPPD01000001">
    <property type="protein sequence ID" value="PNY81091.1"/>
    <property type="molecule type" value="Genomic_DNA"/>
</dbReference>
<reference evidence="3 4" key="1">
    <citation type="submission" date="2018-01" db="EMBL/GenBank/DDBJ databases">
        <title>Deinococcus koreensis sp. nov., a radiation-resistant bacterium isolated from river water.</title>
        <authorList>
            <person name="Choi A."/>
        </authorList>
    </citation>
    <scope>NUCLEOTIDE SEQUENCE [LARGE SCALE GENOMIC DNA]</scope>
    <source>
        <strain evidence="3 4">SJW1-2</strain>
    </source>
</reference>
<sequence length="324" mass="36124">MQYVKLGRSGLKVSRIALGCMSYGDPAWRDWVLPEEQARPFIQRALELGINFFDTADMYSIGRSEEITGRALGDFARRDEVVLASKVHHPMGEGVNQRGLSRKHLFDGVQASLKRLGTDYIDLYQIHGRDPDTPMDETLGALHDLVRLGMVRYIGASNHFAYQVARANGIAELRGWTRFVSVQDQYSLLYREEEREMLPLCREDGIGFLPWSPLARGFLAGNRQGDTGQTTRGESDTMSRTLFGSAADVEIVRRVREAAEARGVTPSQVALAWTLRHPGVTAPIIGATKMHHLEQAVAAVEVVLSDDEAQRLEKPYVTRPSTLS</sequence>
<dbReference type="OrthoDB" id="9773828at2"/>
<dbReference type="PRINTS" id="PR00069">
    <property type="entry name" value="ALDKETRDTASE"/>
</dbReference>
<dbReference type="PANTHER" id="PTHR43364:SF4">
    <property type="entry name" value="NAD(P)-LINKED OXIDOREDUCTASE SUPERFAMILY PROTEIN"/>
    <property type="match status" value="1"/>
</dbReference>
<dbReference type="Pfam" id="PF00248">
    <property type="entry name" value="Aldo_ket_red"/>
    <property type="match status" value="1"/>
</dbReference>